<evidence type="ECO:0000313" key="5">
    <source>
        <dbReference type="EMBL" id="GAA5162935.1"/>
    </source>
</evidence>
<dbReference type="Gene3D" id="1.10.260.40">
    <property type="entry name" value="lambda repressor-like DNA-binding domains"/>
    <property type="match status" value="1"/>
</dbReference>
<dbReference type="InterPro" id="IPR010982">
    <property type="entry name" value="Lambda_DNA-bd_dom_sf"/>
</dbReference>
<organism evidence="5 6">
    <name type="scientific">Pseudonocardia eucalypti</name>
    <dbReference type="NCBI Taxonomy" id="648755"/>
    <lineage>
        <taxon>Bacteria</taxon>
        <taxon>Bacillati</taxon>
        <taxon>Actinomycetota</taxon>
        <taxon>Actinomycetes</taxon>
        <taxon>Pseudonocardiales</taxon>
        <taxon>Pseudonocardiaceae</taxon>
        <taxon>Pseudonocardia</taxon>
    </lineage>
</organism>
<gene>
    <name evidence="5" type="ORF">GCM10023321_49060</name>
</gene>
<dbReference type="SUPFAM" id="SSF53822">
    <property type="entry name" value="Periplasmic binding protein-like I"/>
    <property type="match status" value="1"/>
</dbReference>
<name>A0ABP9QJH1_9PSEU</name>
<keyword evidence="1" id="KW-0805">Transcription regulation</keyword>
<dbReference type="PANTHER" id="PTHR30146:SF109">
    <property type="entry name" value="HTH-TYPE TRANSCRIPTIONAL REGULATOR GALS"/>
    <property type="match status" value="1"/>
</dbReference>
<dbReference type="Gene3D" id="3.40.50.2300">
    <property type="match status" value="2"/>
</dbReference>
<dbReference type="EMBL" id="BAABJP010000029">
    <property type="protein sequence ID" value="GAA5162935.1"/>
    <property type="molecule type" value="Genomic_DNA"/>
</dbReference>
<keyword evidence="3" id="KW-0804">Transcription</keyword>
<evidence type="ECO:0000256" key="2">
    <source>
        <dbReference type="ARBA" id="ARBA00023125"/>
    </source>
</evidence>
<proteinExistence type="predicted"/>
<dbReference type="Pfam" id="PF13377">
    <property type="entry name" value="Peripla_BP_3"/>
    <property type="match status" value="1"/>
</dbReference>
<sequence>MPSESRSGRPPTIHTVAARAGVSKSLVSLVLQNSPNVSAQRREAVLAAMAELGYRPDPVARSLVQRRTRTIGVVIDDLSNPWYVDLLHELRPVLHEHGLRPLLADGRTEPDAVNALSDLRVDGIALVGTPSPSAVAQVNELAGRLPVVVAGSREPRLATVDLVANDDDAGARAVTAHLVELGHRRIAHIVGEGEVGLIRRAGYEATMHGAGLAPETAQGDWTENTGIRVAMDLLRADDRPTAIFAANDLAAVGVLTAADELGLRVPEDLSVAGYDDDFFSRMRRIALTTVDPHITDVGREAGEVLVARLSGDTRSTATRLLRPTLVVRSSTGPAPGH</sequence>
<feature type="domain" description="HTH lacI-type" evidence="4">
    <location>
        <begin position="11"/>
        <end position="65"/>
    </location>
</feature>
<evidence type="ECO:0000259" key="4">
    <source>
        <dbReference type="PROSITE" id="PS50932"/>
    </source>
</evidence>
<dbReference type="CDD" id="cd01392">
    <property type="entry name" value="HTH_LacI"/>
    <property type="match status" value="1"/>
</dbReference>
<dbReference type="Pfam" id="PF00356">
    <property type="entry name" value="LacI"/>
    <property type="match status" value="1"/>
</dbReference>
<keyword evidence="2 5" id="KW-0238">DNA-binding</keyword>
<dbReference type="Proteomes" id="UP001428817">
    <property type="component" value="Unassembled WGS sequence"/>
</dbReference>
<dbReference type="GO" id="GO:0003677">
    <property type="term" value="F:DNA binding"/>
    <property type="evidence" value="ECO:0007669"/>
    <property type="project" value="UniProtKB-KW"/>
</dbReference>
<dbReference type="SMART" id="SM00354">
    <property type="entry name" value="HTH_LACI"/>
    <property type="match status" value="1"/>
</dbReference>
<dbReference type="InterPro" id="IPR046335">
    <property type="entry name" value="LacI/GalR-like_sensor"/>
</dbReference>
<comment type="caution">
    <text evidence="5">The sequence shown here is derived from an EMBL/GenBank/DDBJ whole genome shotgun (WGS) entry which is preliminary data.</text>
</comment>
<dbReference type="PROSITE" id="PS50932">
    <property type="entry name" value="HTH_LACI_2"/>
    <property type="match status" value="1"/>
</dbReference>
<evidence type="ECO:0000256" key="1">
    <source>
        <dbReference type="ARBA" id="ARBA00023015"/>
    </source>
</evidence>
<accession>A0ABP9QJH1</accession>
<evidence type="ECO:0000313" key="6">
    <source>
        <dbReference type="Proteomes" id="UP001428817"/>
    </source>
</evidence>
<dbReference type="PANTHER" id="PTHR30146">
    <property type="entry name" value="LACI-RELATED TRANSCRIPTIONAL REPRESSOR"/>
    <property type="match status" value="1"/>
</dbReference>
<dbReference type="CDD" id="cd06267">
    <property type="entry name" value="PBP1_LacI_sugar_binding-like"/>
    <property type="match status" value="1"/>
</dbReference>
<reference evidence="6" key="1">
    <citation type="journal article" date="2019" name="Int. J. Syst. Evol. Microbiol.">
        <title>The Global Catalogue of Microorganisms (GCM) 10K type strain sequencing project: providing services to taxonomists for standard genome sequencing and annotation.</title>
        <authorList>
            <consortium name="The Broad Institute Genomics Platform"/>
            <consortium name="The Broad Institute Genome Sequencing Center for Infectious Disease"/>
            <person name="Wu L."/>
            <person name="Ma J."/>
        </authorList>
    </citation>
    <scope>NUCLEOTIDE SEQUENCE [LARGE SCALE GENOMIC DNA]</scope>
    <source>
        <strain evidence="6">JCM 18303</strain>
    </source>
</reference>
<protein>
    <submittedName>
        <fullName evidence="5">LacI family DNA-binding transcriptional regulator</fullName>
    </submittedName>
</protein>
<dbReference type="InterPro" id="IPR000843">
    <property type="entry name" value="HTH_LacI"/>
</dbReference>
<evidence type="ECO:0000256" key="3">
    <source>
        <dbReference type="ARBA" id="ARBA00023163"/>
    </source>
</evidence>
<dbReference type="RefSeq" id="WP_185060886.1">
    <property type="nucleotide sequence ID" value="NZ_BAABJP010000029.1"/>
</dbReference>
<dbReference type="InterPro" id="IPR028082">
    <property type="entry name" value="Peripla_BP_I"/>
</dbReference>
<keyword evidence="6" id="KW-1185">Reference proteome</keyword>
<dbReference type="SUPFAM" id="SSF47413">
    <property type="entry name" value="lambda repressor-like DNA-binding domains"/>
    <property type="match status" value="1"/>
</dbReference>